<feature type="transmembrane region" description="Helical" evidence="2">
    <location>
        <begin position="322"/>
        <end position="339"/>
    </location>
</feature>
<proteinExistence type="predicted"/>
<feature type="transmembrane region" description="Helical" evidence="2">
    <location>
        <begin position="289"/>
        <end position="310"/>
    </location>
</feature>
<dbReference type="Proteomes" id="UP000637578">
    <property type="component" value="Unassembled WGS sequence"/>
</dbReference>
<sequence>MSAGTVPEVAPAGLGTADGPTVRVLAPTDPAHQLAHQMEQTCANAVDPLEIAAALEADGINDRSARERFRRPDVFALARELFAVVPRNPAEPQREPCPWQVQPLTHMTRGVLFALPGACYVALTPLFFGPVQLTLLVVALVASWSAGQGLAYLGWSRLGQLDRGGAMLVLRKGFLLLSGILVTGLVGMAALTGAELGVVALAAGLVVYLLAATVLLVLGAEWQLMSVLLPLVAVCLTYLVLGRPFSLSGWVGGVSATCLIAIALLALRNTRGGPPAKRGSLRARDSVRALPHVLFGVLAAGMVLLATGGLPAADGPSVPSTAVSLSLSMGIAEWLLTGYRQHTYDLLGRCQGIGEFSRQARVSLLTVWFYYLMSTVSLTAPVLALRWEPGVDEIDLAIRGAVPVVAAAALFIALLLQAMGVSGFVLASCAVALIVDVFILYGAEILAMVDIFIPQPTPIWLDPIEAQLGTFGALTVALLIYGGVVVGRVSRHV</sequence>
<dbReference type="AlphaFoldDB" id="A0A8J3CD25"/>
<feature type="transmembrane region" description="Helical" evidence="2">
    <location>
        <begin position="396"/>
        <end position="416"/>
    </location>
</feature>
<reference evidence="3" key="1">
    <citation type="journal article" date="2014" name="Int. J. Syst. Evol. Microbiol.">
        <title>Complete genome sequence of Corynebacterium casei LMG S-19264T (=DSM 44701T), isolated from a smear-ripened cheese.</title>
        <authorList>
            <consortium name="US DOE Joint Genome Institute (JGI-PGF)"/>
            <person name="Walter F."/>
            <person name="Albersmeier A."/>
            <person name="Kalinowski J."/>
            <person name="Ruckert C."/>
        </authorList>
    </citation>
    <scope>NUCLEOTIDE SEQUENCE</scope>
    <source>
        <strain evidence="3">CGMCC 4.5737</strain>
    </source>
</reference>
<feature type="transmembrane region" description="Helical" evidence="2">
    <location>
        <begin position="198"/>
        <end position="217"/>
    </location>
</feature>
<keyword evidence="2" id="KW-0472">Membrane</keyword>
<comment type="caution">
    <text evidence="3">The sequence shown here is derived from an EMBL/GenBank/DDBJ whole genome shotgun (WGS) entry which is preliminary data.</text>
</comment>
<feature type="transmembrane region" description="Helical" evidence="2">
    <location>
        <begin position="468"/>
        <end position="487"/>
    </location>
</feature>
<evidence type="ECO:0000313" key="4">
    <source>
        <dbReference type="Proteomes" id="UP000637578"/>
    </source>
</evidence>
<feature type="transmembrane region" description="Helical" evidence="2">
    <location>
        <begin position="360"/>
        <end position="384"/>
    </location>
</feature>
<keyword evidence="4" id="KW-1185">Reference proteome</keyword>
<feature type="transmembrane region" description="Helical" evidence="2">
    <location>
        <begin position="174"/>
        <end position="192"/>
    </location>
</feature>
<dbReference type="EMBL" id="BMMK01000012">
    <property type="protein sequence ID" value="GGM56184.1"/>
    <property type="molecule type" value="Genomic_DNA"/>
</dbReference>
<organism evidence="3 4">
    <name type="scientific">Longimycelium tulufanense</name>
    <dbReference type="NCBI Taxonomy" id="907463"/>
    <lineage>
        <taxon>Bacteria</taxon>
        <taxon>Bacillati</taxon>
        <taxon>Actinomycetota</taxon>
        <taxon>Actinomycetes</taxon>
        <taxon>Pseudonocardiales</taxon>
        <taxon>Pseudonocardiaceae</taxon>
        <taxon>Longimycelium</taxon>
    </lineage>
</organism>
<reference evidence="3" key="2">
    <citation type="submission" date="2020-09" db="EMBL/GenBank/DDBJ databases">
        <authorList>
            <person name="Sun Q."/>
            <person name="Zhou Y."/>
        </authorList>
    </citation>
    <scope>NUCLEOTIDE SEQUENCE</scope>
    <source>
        <strain evidence="3">CGMCC 4.5737</strain>
    </source>
</reference>
<dbReference type="RefSeq" id="WP_189057910.1">
    <property type="nucleotide sequence ID" value="NZ_BMMK01000012.1"/>
</dbReference>
<evidence type="ECO:0000256" key="1">
    <source>
        <dbReference type="SAM" id="MobiDB-lite"/>
    </source>
</evidence>
<feature type="transmembrane region" description="Helical" evidence="2">
    <location>
        <begin position="134"/>
        <end position="153"/>
    </location>
</feature>
<feature type="transmembrane region" description="Helical" evidence="2">
    <location>
        <begin position="423"/>
        <end position="448"/>
    </location>
</feature>
<feature type="transmembrane region" description="Helical" evidence="2">
    <location>
        <begin position="247"/>
        <end position="268"/>
    </location>
</feature>
<evidence type="ECO:0000256" key="2">
    <source>
        <dbReference type="SAM" id="Phobius"/>
    </source>
</evidence>
<gene>
    <name evidence="3" type="ORF">GCM10012275_29110</name>
</gene>
<protein>
    <submittedName>
        <fullName evidence="3">Uncharacterized protein</fullName>
    </submittedName>
</protein>
<keyword evidence="2" id="KW-1133">Transmembrane helix</keyword>
<feature type="region of interest" description="Disordered" evidence="1">
    <location>
        <begin position="1"/>
        <end position="20"/>
    </location>
</feature>
<accession>A0A8J3CD25</accession>
<feature type="transmembrane region" description="Helical" evidence="2">
    <location>
        <begin position="224"/>
        <end position="241"/>
    </location>
</feature>
<keyword evidence="2" id="KW-0812">Transmembrane</keyword>
<feature type="transmembrane region" description="Helical" evidence="2">
    <location>
        <begin position="110"/>
        <end position="128"/>
    </location>
</feature>
<evidence type="ECO:0000313" key="3">
    <source>
        <dbReference type="EMBL" id="GGM56184.1"/>
    </source>
</evidence>
<name>A0A8J3CD25_9PSEU</name>